<proteinExistence type="predicted"/>
<accession>A0A8T2LKX9</accession>
<reference evidence="1 2" key="1">
    <citation type="submission" date="2021-07" db="EMBL/GenBank/DDBJ databases">
        <authorList>
            <person name="Imarazene B."/>
            <person name="Zahm M."/>
            <person name="Klopp C."/>
            <person name="Cabau C."/>
            <person name="Beille S."/>
            <person name="Jouanno E."/>
            <person name="Castinel A."/>
            <person name="Lluch J."/>
            <person name="Gil L."/>
            <person name="Kuchtly C."/>
            <person name="Lopez Roques C."/>
            <person name="Donnadieu C."/>
            <person name="Parrinello H."/>
            <person name="Journot L."/>
            <person name="Du K."/>
            <person name="Schartl M."/>
            <person name="Retaux S."/>
            <person name="Guiguen Y."/>
        </authorList>
    </citation>
    <scope>NUCLEOTIDE SEQUENCE [LARGE SCALE GENOMIC DNA]</scope>
    <source>
        <strain evidence="1">Pach_M1</strain>
        <tissue evidence="1">Testis</tissue>
    </source>
</reference>
<protein>
    <submittedName>
        <fullName evidence="1">Uncharacterized protein</fullName>
    </submittedName>
</protein>
<evidence type="ECO:0000313" key="1">
    <source>
        <dbReference type="EMBL" id="KAG9272110.1"/>
    </source>
</evidence>
<dbReference type="AlphaFoldDB" id="A0A8T2LKX9"/>
<evidence type="ECO:0000313" key="2">
    <source>
        <dbReference type="Proteomes" id="UP000752171"/>
    </source>
</evidence>
<organism evidence="1 2">
    <name type="scientific">Astyanax mexicanus</name>
    <name type="common">Blind cave fish</name>
    <name type="synonym">Astyanax fasciatus mexicanus</name>
    <dbReference type="NCBI Taxonomy" id="7994"/>
    <lineage>
        <taxon>Eukaryota</taxon>
        <taxon>Metazoa</taxon>
        <taxon>Chordata</taxon>
        <taxon>Craniata</taxon>
        <taxon>Vertebrata</taxon>
        <taxon>Euteleostomi</taxon>
        <taxon>Actinopterygii</taxon>
        <taxon>Neopterygii</taxon>
        <taxon>Teleostei</taxon>
        <taxon>Ostariophysi</taxon>
        <taxon>Characiformes</taxon>
        <taxon>Characoidei</taxon>
        <taxon>Acestrorhamphidae</taxon>
        <taxon>Acestrorhamphinae</taxon>
        <taxon>Astyanax</taxon>
    </lineage>
</organism>
<dbReference type="EMBL" id="JAICCE010000010">
    <property type="protein sequence ID" value="KAG9272110.1"/>
    <property type="molecule type" value="Genomic_DNA"/>
</dbReference>
<comment type="caution">
    <text evidence="1">The sequence shown here is derived from an EMBL/GenBank/DDBJ whole genome shotgun (WGS) entry which is preliminary data.</text>
</comment>
<name>A0A8T2LKX9_ASTMX</name>
<sequence length="142" mass="15985">MLATRDGPVPVRELILEDEGKHHEVTLWREAALEELALSQLTEITHLKIVSTKRQERKFNSTVHTTLKKPEKKNRCGIEVVGVSAGSNTTLLLTEDMEELIVPHNVWSGDTEKLIKHLPFIVNIFYEEGVICSIESPAFAEA</sequence>
<dbReference type="Proteomes" id="UP000752171">
    <property type="component" value="Unassembled WGS sequence"/>
</dbReference>
<gene>
    <name evidence="1" type="ORF">AMEX_G13062</name>
</gene>